<dbReference type="Gene3D" id="3.30.70.330">
    <property type="match status" value="1"/>
</dbReference>
<evidence type="ECO:0000256" key="2">
    <source>
        <dbReference type="SAM" id="MobiDB-lite"/>
    </source>
</evidence>
<organism evidence="4 5">
    <name type="scientific">Perkinsus olseni</name>
    <name type="common">Perkinsus atlanticus</name>
    <dbReference type="NCBI Taxonomy" id="32597"/>
    <lineage>
        <taxon>Eukaryota</taxon>
        <taxon>Sar</taxon>
        <taxon>Alveolata</taxon>
        <taxon>Perkinsozoa</taxon>
        <taxon>Perkinsea</taxon>
        <taxon>Perkinsida</taxon>
        <taxon>Perkinsidae</taxon>
        <taxon>Perkinsus</taxon>
    </lineage>
</organism>
<keyword evidence="1" id="KW-0694">RNA-binding</keyword>
<dbReference type="InterPro" id="IPR050907">
    <property type="entry name" value="SRSF"/>
</dbReference>
<feature type="domain" description="RRM" evidence="3">
    <location>
        <begin position="5"/>
        <end position="77"/>
    </location>
</feature>
<feature type="region of interest" description="Disordered" evidence="2">
    <location>
        <begin position="274"/>
        <end position="360"/>
    </location>
</feature>
<evidence type="ECO:0000313" key="4">
    <source>
        <dbReference type="EMBL" id="KAF4694206.1"/>
    </source>
</evidence>
<dbReference type="AlphaFoldDB" id="A0A7J6PEP1"/>
<accession>A0A7J6PEP1</accession>
<dbReference type="PROSITE" id="PS50102">
    <property type="entry name" value="RRM"/>
    <property type="match status" value="1"/>
</dbReference>
<evidence type="ECO:0000256" key="1">
    <source>
        <dbReference type="PROSITE-ProRule" id="PRU00176"/>
    </source>
</evidence>
<feature type="compositionally biased region" description="Basic and acidic residues" evidence="2">
    <location>
        <begin position="304"/>
        <end position="360"/>
    </location>
</feature>
<dbReference type="OrthoDB" id="252020at2759"/>
<sequence>MYSRNTLYVGNISSRTTERDIKDEFGRYGRVIRCYIPPGKNICFVEYDDERDAEDAYRGMASARVDGNTLNLQWAKAGPSCILGTEYGGTTALPRGVMAAGVSVGRGVAATRAADLVVDAATVLGPGPIQGLGQAQGRPGLALVPPTVGQTAEIDVAPTRNLPGRMRTVAIAHLPQRLKTGSVRATSRDRGLLAEMSDPSAALGAALRRSMPAVPGTEVSPMRKPPSHEKLIIPSPAVPEAEASIGRAALEAAMLIALRIVWRRSIGVIVHVRGSEKRERSSRKSQEKLDTKSPRRSASRHSKSRDESTHRSASRREDSRDRSRQRSSSRRGDDDRKRSASRDKSESRQKSARRDESEEA</sequence>
<dbReference type="Proteomes" id="UP000541610">
    <property type="component" value="Unassembled WGS sequence"/>
</dbReference>
<evidence type="ECO:0000313" key="5">
    <source>
        <dbReference type="Proteomes" id="UP000541610"/>
    </source>
</evidence>
<dbReference type="Pfam" id="PF00076">
    <property type="entry name" value="RRM_1"/>
    <property type="match status" value="1"/>
</dbReference>
<feature type="compositionally biased region" description="Basic residues" evidence="2">
    <location>
        <begin position="294"/>
        <end position="303"/>
    </location>
</feature>
<gene>
    <name evidence="4" type="ORF">FOZ60_008688</name>
</gene>
<evidence type="ECO:0000259" key="3">
    <source>
        <dbReference type="PROSITE" id="PS50102"/>
    </source>
</evidence>
<dbReference type="InterPro" id="IPR012677">
    <property type="entry name" value="Nucleotide-bd_a/b_plait_sf"/>
</dbReference>
<dbReference type="InterPro" id="IPR000504">
    <property type="entry name" value="RRM_dom"/>
</dbReference>
<protein>
    <recommendedName>
        <fullName evidence="3">RRM domain-containing protein</fullName>
    </recommendedName>
</protein>
<dbReference type="SUPFAM" id="SSF54928">
    <property type="entry name" value="RNA-binding domain, RBD"/>
    <property type="match status" value="1"/>
</dbReference>
<name>A0A7J6PEP1_PEROL</name>
<reference evidence="4 5" key="1">
    <citation type="submission" date="2020-04" db="EMBL/GenBank/DDBJ databases">
        <title>Perkinsus olseni comparative genomics.</title>
        <authorList>
            <person name="Bogema D.R."/>
        </authorList>
    </citation>
    <scope>NUCLEOTIDE SEQUENCE [LARGE SCALE GENOMIC DNA]</scope>
    <source>
        <strain evidence="4">00978-12</strain>
    </source>
</reference>
<proteinExistence type="predicted"/>
<comment type="caution">
    <text evidence="4">The sequence shown here is derived from an EMBL/GenBank/DDBJ whole genome shotgun (WGS) entry which is preliminary data.</text>
</comment>
<dbReference type="PANTHER" id="PTHR23147">
    <property type="entry name" value="SERINE/ARGININE RICH SPLICING FACTOR"/>
    <property type="match status" value="1"/>
</dbReference>
<dbReference type="GO" id="GO:0003723">
    <property type="term" value="F:RNA binding"/>
    <property type="evidence" value="ECO:0007669"/>
    <property type="project" value="UniProtKB-UniRule"/>
</dbReference>
<dbReference type="SMART" id="SM00360">
    <property type="entry name" value="RRM"/>
    <property type="match status" value="1"/>
</dbReference>
<feature type="compositionally biased region" description="Basic and acidic residues" evidence="2">
    <location>
        <begin position="274"/>
        <end position="293"/>
    </location>
</feature>
<dbReference type="EMBL" id="JABANP010000035">
    <property type="protein sequence ID" value="KAF4694206.1"/>
    <property type="molecule type" value="Genomic_DNA"/>
</dbReference>
<dbReference type="CDD" id="cd00590">
    <property type="entry name" value="RRM_SF"/>
    <property type="match status" value="1"/>
</dbReference>
<dbReference type="InterPro" id="IPR035979">
    <property type="entry name" value="RBD_domain_sf"/>
</dbReference>